<dbReference type="GeneID" id="24561694"/>
<dbReference type="RefSeq" id="XP_012770415.1">
    <property type="nucleotide sequence ID" value="XM_012914961.1"/>
</dbReference>
<keyword evidence="1" id="KW-0472">Membrane</keyword>
<accession>A0A061BIZ1</accession>
<name>A0A061BIZ1_BABBI</name>
<keyword evidence="1" id="KW-0812">Transmembrane</keyword>
<reference evidence="2" key="2">
    <citation type="submission" date="2014-06" db="EMBL/GenBank/DDBJ databases">
        <authorList>
            <person name="Aslett M."/>
            <person name="De Silva Nishadi"/>
        </authorList>
    </citation>
    <scope>NUCLEOTIDE SEQUENCE</scope>
    <source>
        <strain evidence="2">Bond</strain>
    </source>
</reference>
<feature type="transmembrane region" description="Helical" evidence="1">
    <location>
        <begin position="1714"/>
        <end position="1737"/>
    </location>
</feature>
<protein>
    <recommendedName>
        <fullName evidence="3">C3H1-type domain-containing protein</fullName>
    </recommendedName>
</protein>
<dbReference type="VEuPathDB" id="PiroplasmaDB:BBBOND_0001180"/>
<organism evidence="2">
    <name type="scientific">Babesia bigemina</name>
    <dbReference type="NCBI Taxonomy" id="5866"/>
    <lineage>
        <taxon>Eukaryota</taxon>
        <taxon>Sar</taxon>
        <taxon>Alveolata</taxon>
        <taxon>Apicomplexa</taxon>
        <taxon>Aconoidasida</taxon>
        <taxon>Piroplasmida</taxon>
        <taxon>Babesiidae</taxon>
        <taxon>Babesia</taxon>
    </lineage>
</organism>
<evidence type="ECO:0000313" key="2">
    <source>
        <dbReference type="EMBL" id="CDR71468.1"/>
    </source>
</evidence>
<gene>
    <name evidence="2" type="ORF">BBBOND_0001180</name>
</gene>
<proteinExistence type="predicted"/>
<sequence>MGFLSGVLGAVKNTQTYNVGKNTLNSVSNEINKHLCSGHDGFTTLLPRLTNEIGKYNTEVRDSNEKVKKPIEELLNQVGDAFMNKVQNILPQENEGEDPEKVQAAEKQVNEMLANDIKTFTNKFNVAFQFKDNKVDKAEMKTAIRYLNPTLQVRVNSALKAVHHEIKRLEELSRKEHKNLEATTNLINAKLTEIKCTVTEQIKLKINELVEGLRNLVKFMLSALEKVKSAMASYIVKLETWIKEADGSVKHSISEAGAIAQKAVGKQHQHELKVKAEAELKAIEKTLENYITGMVSQINDNVTAALKQVIQTDEAIKKDLYTVKGKIKEAVMALGEKLDKDVREGLWNMEQKISGHLTRIVSSAQSFDTEFRKTTHAAAATIQGLYEDFSKISSLTELDTIERAYGGTVQAPLLKAIGGRQNPFQKLTEYIRKLNDEIMEPVKTLMDDIGAGIKGSVSKFEIHNALNNSKVKSAVTSQLEALKGILNDNGRIPKIGTVLIGDESITTYGATPLTLKTNLSNSEIFDTVIQKLSRNQIVDTGEVEKLFSTLGNIATTVTRHTQNVVQNVMQNIKNKIEEELKDTVGAVELRFSDFSQLVTDRSGRSVGPVSNKAEGLQWLITKFEKNVKQTIETLQSTFNDTFKQTGAIPRGKDKYEFGPKLMEAFNTTNADLVKGDVMQNKQNVLDEHIGHDILAGSGDQNKIAEIADTFTKYRQQIVRDSLTNPDPNQLQGKLPEAISAIKTTASGITVQGTKLSMDNLGKKITSDLEALLNAFSATGKVVKDKLVQLQKDIGMGTKNDNTLQKIHDKLSDILTKDFAKAIDEARNFDAIASTRCRETIGLLTEHVNSCASSAMSTLTTHAHQQYVLSLKEALTAFADKVHRELNMLVGPINNDLHAGLKGFMHKIEESLVKKIEGITTIDPKDFTQKSPLSKGAEILNVAFTSFYNALKQQSGLVADFWKVKASDEALYILLKKLSNSQHFNNEFRDNCDKLTKSLRSLTANIFAADSTLICDALRHGYTALLTELDKAYVNKYSGIVYAEELVMEEKTLTEYGKRCAKVFLTILKFYCDDLNGLQKHCAEKSVWRGRQIYASTNSKENALGDYLKKCGYVVADNEKSNNGELQCSPLMKGEHILNNLDAVIQNARGDEYLATCKPKEKQHGFSVAHIITCLFEHANEYFRVTHLPISSAGRHPSSIYDMLRWLCGLTYHPVYDDLSLNAFSDLFEKKEEPDSNVQGDSIPVKDEKEDMLEAHPANITAVNLREMLTEVCHYSYDVLTAVLGHGHAGGIYACDFNTNPDRLSYPSNSSKCLDLLTEICLRLFHQLSFLYKQCTYPTQLGGWLDCHYGRDVGGSNWICNTMQCPNQNAGQTHNQTCDQKCNQTPKCGLKSPLQSFLEDGLPGFLPHPYGKSDCKMKCDAPNHFGKPCQTPMGFADLTNLASINGTGKRIKDALHQFCGKEISPLTKLCSDLVCLLQRPPQTLGDMFAFYYNFTNRWTVGSNKHREAAFDTAVNNANFGATYEELKVYYIFSGSHSAVWKGHSAGSLGSLVCSSKESIECGPYLCPVSHFIYGTFSSKHADKYLSWIVYQTTTFYDLLKKLYDECNSNCGPKGSNCLTTSCVKQCPRHRKPPTPKEHHSDCKSIVQCRKALPTLSKYGFVFLQRAKLNGKDGLEKKRTCQNFCAAFKEVFNKESILVELIRKIDEFIFAIRQPFIWLNVALWSLSLFYLICVMIGRLDVLHIRSHLRIPSSHKITAQSLLAAAQVGRLAKISYLQP</sequence>
<reference evidence="2" key="1">
    <citation type="journal article" date="2014" name="Nucleic Acids Res.">
        <title>The evolutionary dynamics of variant antigen genes in Babesia reveal a history of genomic innovation underlying host-parasite interaction.</title>
        <authorList>
            <person name="Jackson A.P."/>
            <person name="Otto T.D."/>
            <person name="Darby A."/>
            <person name="Ramaprasad A."/>
            <person name="Xia D."/>
            <person name="Echaide I.E."/>
            <person name="Farber M."/>
            <person name="Gahlot S."/>
            <person name="Gamble J."/>
            <person name="Gupta D."/>
            <person name="Gupta Y."/>
            <person name="Jackson L."/>
            <person name="Malandrin L."/>
            <person name="Malas T.B."/>
            <person name="Moussa E."/>
            <person name="Nair M."/>
            <person name="Reid AJ."/>
            <person name="Sanders M."/>
            <person name="Sharma J."/>
            <person name="Tracey A."/>
            <person name="Quail M.A."/>
            <person name="Weir W."/>
            <person name="Wastling J.M."/>
            <person name="Hall N."/>
            <person name="Willadsen P."/>
            <person name="Lingelbach K."/>
            <person name="Shiels B."/>
            <person name="Tait A."/>
            <person name="Berriman M."/>
            <person name="Allred D.R."/>
            <person name="Pain A."/>
        </authorList>
    </citation>
    <scope>NUCLEOTIDE SEQUENCE</scope>
    <source>
        <strain evidence="2">Bond</strain>
    </source>
</reference>
<evidence type="ECO:0008006" key="3">
    <source>
        <dbReference type="Google" id="ProtNLM"/>
    </source>
</evidence>
<evidence type="ECO:0000256" key="1">
    <source>
        <dbReference type="SAM" id="Phobius"/>
    </source>
</evidence>
<dbReference type="OrthoDB" id="366968at2759"/>
<dbReference type="KEGG" id="bbig:BBBOND_0001180"/>
<dbReference type="EMBL" id="LK054914">
    <property type="protein sequence ID" value="CDR71468.1"/>
    <property type="molecule type" value="Genomic_DNA"/>
</dbReference>
<keyword evidence="1" id="KW-1133">Transmembrane helix</keyword>